<accession>A0A0D0BT05</accession>
<dbReference type="HOGENOM" id="CLU_123995_2_0_1"/>
<name>A0A0D0BT05_9AGAR</name>
<proteinExistence type="predicted"/>
<protein>
    <submittedName>
        <fullName evidence="1">Uncharacterized protein</fullName>
    </submittedName>
</protein>
<keyword evidence="2" id="KW-1185">Reference proteome</keyword>
<gene>
    <name evidence="1" type="ORF">GYMLUDRAFT_250996</name>
</gene>
<sequence length="83" mass="9306">MRMVALLQYLYSYNSQFSDIILQHLILNLRTFSNCEAIGKMGQGAAGQQYSGMQFATNSFLENIGAPLDVRDYEEEGCNGDDE</sequence>
<organism evidence="1 2">
    <name type="scientific">Collybiopsis luxurians FD-317 M1</name>
    <dbReference type="NCBI Taxonomy" id="944289"/>
    <lineage>
        <taxon>Eukaryota</taxon>
        <taxon>Fungi</taxon>
        <taxon>Dikarya</taxon>
        <taxon>Basidiomycota</taxon>
        <taxon>Agaricomycotina</taxon>
        <taxon>Agaricomycetes</taxon>
        <taxon>Agaricomycetidae</taxon>
        <taxon>Agaricales</taxon>
        <taxon>Marasmiineae</taxon>
        <taxon>Omphalotaceae</taxon>
        <taxon>Collybiopsis</taxon>
        <taxon>Collybiopsis luxurians</taxon>
    </lineage>
</organism>
<dbReference type="EMBL" id="KN834838">
    <property type="protein sequence ID" value="KIK52744.1"/>
    <property type="molecule type" value="Genomic_DNA"/>
</dbReference>
<reference evidence="1 2" key="1">
    <citation type="submission" date="2014-04" db="EMBL/GenBank/DDBJ databases">
        <title>Evolutionary Origins and Diversification of the Mycorrhizal Mutualists.</title>
        <authorList>
            <consortium name="DOE Joint Genome Institute"/>
            <consortium name="Mycorrhizal Genomics Consortium"/>
            <person name="Kohler A."/>
            <person name="Kuo A."/>
            <person name="Nagy L.G."/>
            <person name="Floudas D."/>
            <person name="Copeland A."/>
            <person name="Barry K.W."/>
            <person name="Cichocki N."/>
            <person name="Veneault-Fourrey C."/>
            <person name="LaButti K."/>
            <person name="Lindquist E.A."/>
            <person name="Lipzen A."/>
            <person name="Lundell T."/>
            <person name="Morin E."/>
            <person name="Murat C."/>
            <person name="Riley R."/>
            <person name="Ohm R."/>
            <person name="Sun H."/>
            <person name="Tunlid A."/>
            <person name="Henrissat B."/>
            <person name="Grigoriev I.V."/>
            <person name="Hibbett D.S."/>
            <person name="Martin F."/>
        </authorList>
    </citation>
    <scope>NUCLEOTIDE SEQUENCE [LARGE SCALE GENOMIC DNA]</scope>
    <source>
        <strain evidence="1 2">FD-317 M1</strain>
    </source>
</reference>
<evidence type="ECO:0000313" key="2">
    <source>
        <dbReference type="Proteomes" id="UP000053593"/>
    </source>
</evidence>
<dbReference type="AlphaFoldDB" id="A0A0D0BT05"/>
<evidence type="ECO:0000313" key="1">
    <source>
        <dbReference type="EMBL" id="KIK52744.1"/>
    </source>
</evidence>
<dbReference type="Proteomes" id="UP000053593">
    <property type="component" value="Unassembled WGS sequence"/>
</dbReference>